<gene>
    <name evidence="3" type="ORF">PSHT_07189</name>
</gene>
<dbReference type="AlphaFoldDB" id="A0A2S4VZW9"/>
<name>A0A2S4VZW9_9BASI</name>
<dbReference type="VEuPathDB" id="FungiDB:PSTT_04126"/>
<keyword evidence="2" id="KW-0732">Signal</keyword>
<feature type="signal peptide" evidence="2">
    <location>
        <begin position="1"/>
        <end position="29"/>
    </location>
</feature>
<keyword evidence="4" id="KW-1185">Reference proteome</keyword>
<feature type="chain" id="PRO_5015770024" evidence="2">
    <location>
        <begin position="30"/>
        <end position="1016"/>
    </location>
</feature>
<reference evidence="3 4" key="1">
    <citation type="submission" date="2017-12" db="EMBL/GenBank/DDBJ databases">
        <title>Gene loss provides genomic basis for host adaptation in cereal stripe rust fungi.</title>
        <authorList>
            <person name="Xia C."/>
        </authorList>
    </citation>
    <scope>NUCLEOTIDE SEQUENCE [LARGE SCALE GENOMIC DNA]</scope>
    <source>
        <strain evidence="3 4">93TX-2</strain>
    </source>
</reference>
<reference evidence="4" key="2">
    <citation type="journal article" date="2018" name="BMC Genomics">
        <title>Genomic insights into host adaptation between the wheat stripe rust pathogen (Puccinia striiformis f. sp. tritici) and the barley stripe rust pathogen (Puccinia striiformis f. sp. hordei).</title>
        <authorList>
            <person name="Xia C."/>
            <person name="Wang M."/>
            <person name="Yin C."/>
            <person name="Cornejo O.E."/>
            <person name="Hulbert S.H."/>
            <person name="Chen X."/>
        </authorList>
    </citation>
    <scope>NUCLEOTIDE SEQUENCE [LARGE SCALE GENOMIC DNA]</scope>
    <source>
        <strain evidence="4">93TX-2</strain>
    </source>
</reference>
<evidence type="ECO:0000256" key="1">
    <source>
        <dbReference type="SAM" id="MobiDB-lite"/>
    </source>
</evidence>
<feature type="compositionally biased region" description="Basic and acidic residues" evidence="1">
    <location>
        <begin position="342"/>
        <end position="360"/>
    </location>
</feature>
<dbReference type="VEuPathDB" id="FungiDB:PSTT_04127"/>
<accession>A0A2S4VZW9</accession>
<dbReference type="Proteomes" id="UP000238274">
    <property type="component" value="Unassembled WGS sequence"/>
</dbReference>
<evidence type="ECO:0000256" key="2">
    <source>
        <dbReference type="SAM" id="SignalP"/>
    </source>
</evidence>
<evidence type="ECO:0000313" key="4">
    <source>
        <dbReference type="Proteomes" id="UP000238274"/>
    </source>
</evidence>
<comment type="caution">
    <text evidence="3">The sequence shown here is derived from an EMBL/GenBank/DDBJ whole genome shotgun (WGS) entry which is preliminary data.</text>
</comment>
<reference evidence="4" key="3">
    <citation type="journal article" date="2018" name="Mol. Plant Microbe Interact.">
        <title>Genome sequence resources for the wheat stripe rust pathogen (Puccinia striiformis f. sp. tritici) and the barley stripe rust pathogen (Puccinia striiformis f. sp. hordei).</title>
        <authorList>
            <person name="Xia C."/>
            <person name="Wang M."/>
            <person name="Yin C."/>
            <person name="Cornejo O.E."/>
            <person name="Hulbert S.H."/>
            <person name="Chen X."/>
        </authorList>
    </citation>
    <scope>NUCLEOTIDE SEQUENCE [LARGE SCALE GENOMIC DNA]</scope>
    <source>
        <strain evidence="4">93TX-2</strain>
    </source>
</reference>
<feature type="region of interest" description="Disordered" evidence="1">
    <location>
        <begin position="335"/>
        <end position="407"/>
    </location>
</feature>
<feature type="region of interest" description="Disordered" evidence="1">
    <location>
        <begin position="241"/>
        <end position="260"/>
    </location>
</feature>
<dbReference type="EMBL" id="PKSM01000087">
    <property type="protein sequence ID" value="POW15052.1"/>
    <property type="molecule type" value="Genomic_DNA"/>
</dbReference>
<dbReference type="VEuPathDB" id="FungiDB:PSHT_07189"/>
<protein>
    <submittedName>
        <fullName evidence="3">Uncharacterized protein</fullName>
    </submittedName>
</protein>
<feature type="compositionally biased region" description="Polar residues" evidence="1">
    <location>
        <begin position="426"/>
        <end position="459"/>
    </location>
</feature>
<evidence type="ECO:0000313" key="3">
    <source>
        <dbReference type="EMBL" id="POW15052.1"/>
    </source>
</evidence>
<feature type="compositionally biased region" description="Polar residues" evidence="1">
    <location>
        <begin position="466"/>
        <end position="478"/>
    </location>
</feature>
<organism evidence="3 4">
    <name type="scientific">Puccinia striiformis</name>
    <dbReference type="NCBI Taxonomy" id="27350"/>
    <lineage>
        <taxon>Eukaryota</taxon>
        <taxon>Fungi</taxon>
        <taxon>Dikarya</taxon>
        <taxon>Basidiomycota</taxon>
        <taxon>Pucciniomycotina</taxon>
        <taxon>Pucciniomycetes</taxon>
        <taxon>Pucciniales</taxon>
        <taxon>Pucciniaceae</taxon>
        <taxon>Puccinia</taxon>
    </lineage>
</organism>
<feature type="region of interest" description="Disordered" evidence="1">
    <location>
        <begin position="419"/>
        <end position="478"/>
    </location>
</feature>
<proteinExistence type="predicted"/>
<sequence length="1016" mass="115834">MAVALGTWRVKSFLNSAFLILLRVRLHSATSPPRIDFIEDVPVDPSKQSFREMDWQVENMRTGRTPHLYQLIPTVPGTHFGHQVDLTTSSPVRETLDLLGQLETSSSDSLTILLHSHERFGMIPAGMISSRLSGDGHGNRKRPWLLGRLDSNIEEEEEEAGYPDTHHSALKKQRLDLNLHLHTPAPDEGPDSWMIPHPIGERPLSLGRLDYTIGEEGEGGYRDSDTHQPAFEKQRLDASLHLHPPAPEEGPDHSSMIPLEDERRPSSLGRLDFLIGEKEDEGHPTMHQSTLNKPRLDANLHLLPPAPEKDLDYRMVSPRSEVQLVISPIRLDDTPYPAGYEKSADDTQKEIHSSQREHRLLGPSSPSETNPASDELNGAKGPSQDDQPDRLNGEAGPPEPIRSTNEHVLKELHEKSVDNFREETHPSQPSTGLSRSSPPHNNASPSLPQGATIRSQDPQSPLRDGSNINPSSAQPGSTLEATNEITLQDEQNPGVVGDPSGEVKDLPSVVREIREISYFLWAVNVESSYLAEQTKLINWFVRFVLMRQPPGLKHSPNNSDQGDPLGASKIREALYQKVKDAVHSNDHEVIYKVTLPWSGCSDKPIYVSRRQILINRSVINLLGFYYKNTNKDKWVYKFGEDKYFLLQITNFGHRWIRRKENVAKRNIVKKMSVAMIPWEEPFPTGIPSRRIQNKIKCPNFSYELSVVSTKAKKDKVPQFQDSQVFELNQKHTQEPKLWAWIAWMKLNAKIETPREYQPTPGLQKGLSSYLKESIRGASFDEEDQIAYFRSVINDNDKLSQKLANLFDFLWSINAQFMERLGCERTEEQFVKEQAAVQLYFGSILSQLRQRKGNLDSRAMNDAAQSLFNNPLLEKLDGLMIKGFLHSKDSEARYKLQNPERFILVKTTITTVDLIMAEIVCNILGSYYKNQNLQKWNLLFKLDQHMFDFLIRISSINSNRTMHSFYRGSLFPELKSHNLFPWKKKDEILPRSLPQKVRNRFRDYPGVSLHKLLEEVD</sequence>